<keyword evidence="2" id="KW-0472">Membrane</keyword>
<accession>A0ABP7FLR9</accession>
<feature type="transmembrane region" description="Helical" evidence="2">
    <location>
        <begin position="63"/>
        <end position="85"/>
    </location>
</feature>
<evidence type="ECO:0000256" key="1">
    <source>
        <dbReference type="SAM" id="MobiDB-lite"/>
    </source>
</evidence>
<gene>
    <name evidence="3" type="ORF">GCM10022402_23410</name>
</gene>
<dbReference type="EMBL" id="BAABDD010000009">
    <property type="protein sequence ID" value="GAA3743076.1"/>
    <property type="molecule type" value="Genomic_DNA"/>
</dbReference>
<protein>
    <recommendedName>
        <fullName evidence="5">Septum formation initiator</fullName>
    </recommendedName>
</protein>
<proteinExistence type="predicted"/>
<keyword evidence="2" id="KW-0812">Transmembrane</keyword>
<feature type="compositionally biased region" description="Polar residues" evidence="1">
    <location>
        <begin position="23"/>
        <end position="36"/>
    </location>
</feature>
<keyword evidence="2" id="KW-1133">Transmembrane helix</keyword>
<keyword evidence="4" id="KW-1185">Reference proteome</keyword>
<dbReference type="RefSeq" id="WP_344970832.1">
    <property type="nucleotide sequence ID" value="NZ_BAABDD010000009.1"/>
</dbReference>
<feature type="region of interest" description="Disordered" evidence="1">
    <location>
        <begin position="1"/>
        <end position="58"/>
    </location>
</feature>
<evidence type="ECO:0008006" key="5">
    <source>
        <dbReference type="Google" id="ProtNLM"/>
    </source>
</evidence>
<name>A0ABP7FLR9_9ACTN</name>
<organism evidence="3 4">
    <name type="scientific">Salinactinospora qingdaonensis</name>
    <dbReference type="NCBI Taxonomy" id="702744"/>
    <lineage>
        <taxon>Bacteria</taxon>
        <taxon>Bacillati</taxon>
        <taxon>Actinomycetota</taxon>
        <taxon>Actinomycetes</taxon>
        <taxon>Streptosporangiales</taxon>
        <taxon>Nocardiopsidaceae</taxon>
        <taxon>Salinactinospora</taxon>
    </lineage>
</organism>
<evidence type="ECO:0000256" key="2">
    <source>
        <dbReference type="SAM" id="Phobius"/>
    </source>
</evidence>
<dbReference type="Proteomes" id="UP001500908">
    <property type="component" value="Unassembled WGS sequence"/>
</dbReference>
<reference evidence="4" key="1">
    <citation type="journal article" date="2019" name="Int. J. Syst. Evol. Microbiol.">
        <title>The Global Catalogue of Microorganisms (GCM) 10K type strain sequencing project: providing services to taxonomists for standard genome sequencing and annotation.</title>
        <authorList>
            <consortium name="The Broad Institute Genomics Platform"/>
            <consortium name="The Broad Institute Genome Sequencing Center for Infectious Disease"/>
            <person name="Wu L."/>
            <person name="Ma J."/>
        </authorList>
    </citation>
    <scope>NUCLEOTIDE SEQUENCE [LARGE SCALE GENOMIC DNA]</scope>
    <source>
        <strain evidence="4">JCM 17137</strain>
    </source>
</reference>
<evidence type="ECO:0000313" key="3">
    <source>
        <dbReference type="EMBL" id="GAA3743076.1"/>
    </source>
</evidence>
<comment type="caution">
    <text evidence="3">The sequence shown here is derived from an EMBL/GenBank/DDBJ whole genome shotgun (WGS) entry which is preliminary data.</text>
</comment>
<evidence type="ECO:0000313" key="4">
    <source>
        <dbReference type="Proteomes" id="UP001500908"/>
    </source>
</evidence>
<sequence>MSSATEPEVSKPANRSAPRATPRRSTAGSRLRTSASAPQRPGVRAAARRPRATPVPNAPRMPFVLLILGLLGGALVSLLVLRTVLTEDAYALAQLQRQTEEMNHREEELREKVLYAESPQTLAERAEELGMVPGDSAEFINVETGEIVGAPAGDAGAVE</sequence>